<feature type="transmembrane region" description="Helical" evidence="2">
    <location>
        <begin position="195"/>
        <end position="217"/>
    </location>
</feature>
<dbReference type="EMBL" id="AGNL01031224">
    <property type="protein sequence ID" value="EJK56508.1"/>
    <property type="molecule type" value="Genomic_DNA"/>
</dbReference>
<keyword evidence="2" id="KW-0812">Transmembrane</keyword>
<keyword evidence="2" id="KW-1133">Transmembrane helix</keyword>
<dbReference type="eggNOG" id="ENOG502SQHJ">
    <property type="taxonomic scope" value="Eukaryota"/>
</dbReference>
<organism evidence="3 4">
    <name type="scientific">Thalassiosira oceanica</name>
    <name type="common">Marine diatom</name>
    <dbReference type="NCBI Taxonomy" id="159749"/>
    <lineage>
        <taxon>Eukaryota</taxon>
        <taxon>Sar</taxon>
        <taxon>Stramenopiles</taxon>
        <taxon>Ochrophyta</taxon>
        <taxon>Bacillariophyta</taxon>
        <taxon>Coscinodiscophyceae</taxon>
        <taxon>Thalassiosirophycidae</taxon>
        <taxon>Thalassiosirales</taxon>
        <taxon>Thalassiosiraceae</taxon>
        <taxon>Thalassiosira</taxon>
    </lineage>
</organism>
<dbReference type="Proteomes" id="UP000266841">
    <property type="component" value="Unassembled WGS sequence"/>
</dbReference>
<feature type="transmembrane region" description="Helical" evidence="2">
    <location>
        <begin position="383"/>
        <end position="402"/>
    </location>
</feature>
<comment type="caution">
    <text evidence="3">The sequence shown here is derived from an EMBL/GenBank/DDBJ whole genome shotgun (WGS) entry which is preliminary data.</text>
</comment>
<evidence type="ECO:0000313" key="3">
    <source>
        <dbReference type="EMBL" id="EJK56508.1"/>
    </source>
</evidence>
<gene>
    <name evidence="3" type="ORF">THAOC_23592</name>
</gene>
<dbReference type="OrthoDB" id="46182at2759"/>
<feature type="transmembrane region" description="Helical" evidence="2">
    <location>
        <begin position="321"/>
        <end position="341"/>
    </location>
</feature>
<evidence type="ECO:0000313" key="4">
    <source>
        <dbReference type="Proteomes" id="UP000266841"/>
    </source>
</evidence>
<dbReference type="AlphaFoldDB" id="K0RRQ1"/>
<sequence>MKLIALYAEDLIENAVELFETLQFPERQEYISAWRVAVKDVAAAARSSYSLGYLTFRPILILLGILGQYLAIILKFVAKHSVEKGWIAAKEGYSQIRTATIWFVNYQRSLSTSAKYAELGLLSALVMLWLLRRHVRKKRYVERVQRWYAHKKRRTLRRYHNFVERVAKTSSFLAALLPHVFYSLLMIAAKRFLPWLITYLATRTYLTSAMSFWFPLYQTCSLIAQLKPHIVAYKEEERLKDEARKDTRSKSALPSMRKKREREQVEMESLRRGAVDLLKYWTVYAILLAIVGTAKMLPVVGRVLDATKVDPAKAGKNKWFSLPRISTGFVQEMCLIFYTWLRLMPTSITDDELANVEVALSITKPADARKTARSNTLKRPIDIMFNWLSPMALMAMNSTAFLKSASNDDSKASTFFADVLKKFSTLLELLVWSRLMSSSFKEWLVTTIIESSALAPAFTTLLMPSYFTSFGVIYVSLVVPAGYSADSTRSILFPTSKLGVITPKVDEASRYLKFWVVHAVLSLLLRAFAPLLAWIPLSTHAVWLLWAYVQLKSTTLGIFTFLESELSHSRIEDTVVARSTKRLLSALPSGVADTTTAASQPEENVGADRLSESKKDR</sequence>
<feature type="transmembrane region" description="Helical" evidence="2">
    <location>
        <begin position="281"/>
        <end position="301"/>
    </location>
</feature>
<keyword evidence="2" id="KW-0472">Membrane</keyword>
<feature type="transmembrane region" description="Helical" evidence="2">
    <location>
        <begin position="166"/>
        <end position="189"/>
    </location>
</feature>
<evidence type="ECO:0000256" key="2">
    <source>
        <dbReference type="SAM" id="Phobius"/>
    </source>
</evidence>
<feature type="transmembrane region" description="Helical" evidence="2">
    <location>
        <begin position="466"/>
        <end position="485"/>
    </location>
</feature>
<feature type="region of interest" description="Disordered" evidence="1">
    <location>
        <begin position="591"/>
        <end position="617"/>
    </location>
</feature>
<reference evidence="3 4" key="1">
    <citation type="journal article" date="2012" name="Genome Biol.">
        <title>Genome and low-iron response of an oceanic diatom adapted to chronic iron limitation.</title>
        <authorList>
            <person name="Lommer M."/>
            <person name="Specht M."/>
            <person name="Roy A.S."/>
            <person name="Kraemer L."/>
            <person name="Andreson R."/>
            <person name="Gutowska M.A."/>
            <person name="Wolf J."/>
            <person name="Bergner S.V."/>
            <person name="Schilhabel M.B."/>
            <person name="Klostermeier U.C."/>
            <person name="Beiko R.G."/>
            <person name="Rosenstiel P."/>
            <person name="Hippler M."/>
            <person name="Laroche J."/>
        </authorList>
    </citation>
    <scope>NUCLEOTIDE SEQUENCE [LARGE SCALE GENOMIC DNA]</scope>
    <source>
        <strain evidence="3 4">CCMP1005</strain>
    </source>
</reference>
<feature type="compositionally biased region" description="Polar residues" evidence="1">
    <location>
        <begin position="592"/>
        <end position="602"/>
    </location>
</feature>
<protein>
    <submittedName>
        <fullName evidence="3">Uncharacterized protein</fullName>
    </submittedName>
</protein>
<feature type="transmembrane region" description="Helical" evidence="2">
    <location>
        <begin position="59"/>
        <end position="78"/>
    </location>
</feature>
<feature type="transmembrane region" description="Helical" evidence="2">
    <location>
        <begin position="541"/>
        <end position="562"/>
    </location>
</feature>
<evidence type="ECO:0000256" key="1">
    <source>
        <dbReference type="SAM" id="MobiDB-lite"/>
    </source>
</evidence>
<feature type="transmembrane region" description="Helical" evidence="2">
    <location>
        <begin position="113"/>
        <end position="131"/>
    </location>
</feature>
<name>K0RRQ1_THAOC</name>
<accession>K0RRQ1</accession>
<feature type="transmembrane region" description="Helical" evidence="2">
    <location>
        <begin position="514"/>
        <end position="535"/>
    </location>
</feature>
<keyword evidence="4" id="KW-1185">Reference proteome</keyword>
<proteinExistence type="predicted"/>